<evidence type="ECO:0000313" key="10">
    <source>
        <dbReference type="Proteomes" id="UP000063953"/>
    </source>
</evidence>
<dbReference type="GO" id="GO:0005524">
    <property type="term" value="F:ATP binding"/>
    <property type="evidence" value="ECO:0007669"/>
    <property type="project" value="UniProtKB-UniRule"/>
</dbReference>
<gene>
    <name evidence="8" type="primary">ydiU</name>
    <name evidence="8" type="synonym">selO</name>
    <name evidence="9" type="ORF">AKN88_07825</name>
</gene>
<comment type="catalytic activity">
    <reaction evidence="8">
        <text>L-seryl-[protein] + ATP = 3-O-(5'-adenylyl)-L-seryl-[protein] + diphosphate</text>
        <dbReference type="Rhea" id="RHEA:58120"/>
        <dbReference type="Rhea" id="RHEA-COMP:9863"/>
        <dbReference type="Rhea" id="RHEA-COMP:15073"/>
        <dbReference type="ChEBI" id="CHEBI:29999"/>
        <dbReference type="ChEBI" id="CHEBI:30616"/>
        <dbReference type="ChEBI" id="CHEBI:33019"/>
        <dbReference type="ChEBI" id="CHEBI:142516"/>
        <dbReference type="EC" id="2.7.7.108"/>
    </reaction>
</comment>
<feature type="binding site" evidence="8">
    <location>
        <position position="97"/>
    </location>
    <ligand>
        <name>ATP</name>
        <dbReference type="ChEBI" id="CHEBI:30616"/>
    </ligand>
</feature>
<feature type="binding site" evidence="8">
    <location>
        <position position="257"/>
    </location>
    <ligand>
        <name>Mg(2+)</name>
        <dbReference type="ChEBI" id="CHEBI:18420"/>
    </ligand>
</feature>
<feature type="binding site" evidence="8">
    <location>
        <position position="96"/>
    </location>
    <ligand>
        <name>ATP</name>
        <dbReference type="ChEBI" id="CHEBI:30616"/>
    </ligand>
</feature>
<feature type="binding site" evidence="8">
    <location>
        <position position="187"/>
    </location>
    <ligand>
        <name>ATP</name>
        <dbReference type="ChEBI" id="CHEBI:30616"/>
    </ligand>
</feature>
<organism evidence="9 10">
    <name type="scientific">Thiopseudomonas alkaliphila</name>
    <dbReference type="NCBI Taxonomy" id="1697053"/>
    <lineage>
        <taxon>Bacteria</taxon>
        <taxon>Pseudomonadati</taxon>
        <taxon>Pseudomonadota</taxon>
        <taxon>Gammaproteobacteria</taxon>
        <taxon>Pseudomonadales</taxon>
        <taxon>Pseudomonadaceae</taxon>
        <taxon>Thiopseudomonas</taxon>
    </lineage>
</organism>
<feature type="binding site" evidence="8">
    <location>
        <position position="94"/>
    </location>
    <ligand>
        <name>ATP</name>
        <dbReference type="ChEBI" id="CHEBI:30616"/>
    </ligand>
</feature>
<feature type="binding site" evidence="8">
    <location>
        <position position="180"/>
    </location>
    <ligand>
        <name>ATP</name>
        <dbReference type="ChEBI" id="CHEBI:30616"/>
    </ligand>
</feature>
<feature type="binding site" evidence="8">
    <location>
        <position position="130"/>
    </location>
    <ligand>
        <name>ATP</name>
        <dbReference type="ChEBI" id="CHEBI:30616"/>
    </ligand>
</feature>
<evidence type="ECO:0000256" key="4">
    <source>
        <dbReference type="ARBA" id="ARBA00022723"/>
    </source>
</evidence>
<feature type="binding site" evidence="8">
    <location>
        <position position="266"/>
    </location>
    <ligand>
        <name>ATP</name>
        <dbReference type="ChEBI" id="CHEBI:30616"/>
    </ligand>
</feature>
<comment type="catalytic activity">
    <reaction evidence="8">
        <text>L-histidyl-[protein] + UTP = N(tele)-(5'-uridylyl)-L-histidyl-[protein] + diphosphate</text>
        <dbReference type="Rhea" id="RHEA:83891"/>
        <dbReference type="Rhea" id="RHEA-COMP:9745"/>
        <dbReference type="Rhea" id="RHEA-COMP:20239"/>
        <dbReference type="ChEBI" id="CHEBI:29979"/>
        <dbReference type="ChEBI" id="CHEBI:33019"/>
        <dbReference type="ChEBI" id="CHEBI:46398"/>
        <dbReference type="ChEBI" id="CHEBI:233474"/>
    </reaction>
</comment>
<dbReference type="NCBIfam" id="NF000658">
    <property type="entry name" value="PRK00029.1"/>
    <property type="match status" value="1"/>
</dbReference>
<evidence type="ECO:0000256" key="6">
    <source>
        <dbReference type="ARBA" id="ARBA00022840"/>
    </source>
</evidence>
<feature type="binding site" evidence="8">
    <location>
        <position position="117"/>
    </location>
    <ligand>
        <name>ATP</name>
        <dbReference type="ChEBI" id="CHEBI:30616"/>
    </ligand>
</feature>
<dbReference type="PANTHER" id="PTHR12153:SF15">
    <property type="entry name" value="PROTEIN ADENYLYLTRANSFERASE SELO, MITOCHONDRIAL"/>
    <property type="match status" value="1"/>
</dbReference>
<dbReference type="Proteomes" id="UP000063953">
    <property type="component" value="Chromosome"/>
</dbReference>
<evidence type="ECO:0000256" key="3">
    <source>
        <dbReference type="ARBA" id="ARBA00022695"/>
    </source>
</evidence>
<dbReference type="PATRIC" id="fig|1698449.3.peg.1571"/>
<dbReference type="GO" id="GO:0070733">
    <property type="term" value="F:AMPylase activity"/>
    <property type="evidence" value="ECO:0007669"/>
    <property type="project" value="UniProtKB-EC"/>
</dbReference>
<keyword evidence="4 8" id="KW-0479">Metal-binding</keyword>
<comment type="function">
    <text evidence="8">Nucleotidyltransferase involved in the post-translational modification of proteins. It can catalyze the addition of adenosine monophosphate (AMP) or uridine monophosphate (UMP) to a protein, resulting in modifications known as AMPylation and UMPylation.</text>
</comment>
<dbReference type="GO" id="GO:0030145">
    <property type="term" value="F:manganese ion binding"/>
    <property type="evidence" value="ECO:0007669"/>
    <property type="project" value="UniProtKB-UniRule"/>
</dbReference>
<comment type="catalytic activity">
    <reaction evidence="8">
        <text>L-tyrosyl-[protein] + ATP = O-(5'-adenylyl)-L-tyrosyl-[protein] + diphosphate</text>
        <dbReference type="Rhea" id="RHEA:54288"/>
        <dbReference type="Rhea" id="RHEA-COMP:10136"/>
        <dbReference type="Rhea" id="RHEA-COMP:13846"/>
        <dbReference type="ChEBI" id="CHEBI:30616"/>
        <dbReference type="ChEBI" id="CHEBI:33019"/>
        <dbReference type="ChEBI" id="CHEBI:46858"/>
        <dbReference type="ChEBI" id="CHEBI:83624"/>
        <dbReference type="EC" id="2.7.7.108"/>
    </reaction>
</comment>
<reference evidence="9 10" key="1">
    <citation type="journal article" date="2015" name="Genome Announc.">
        <title>Genome Sequences of Oblitimonas alkaliphila gen. nov. sp. nov. (Proposed), a Novel Bacterium of the Pseudomonadaceae Family.</title>
        <authorList>
            <person name="Lauer A.C."/>
            <person name="Nicholson A.C."/>
            <person name="Humrighouse B.W."/>
            <person name="Emery B."/>
            <person name="Drobish A."/>
            <person name="Juieng P."/>
            <person name="Loparev V."/>
            <person name="McQuiston J.R."/>
        </authorList>
    </citation>
    <scope>NUCLEOTIDE SEQUENCE [LARGE SCALE GENOMIC DNA]</scope>
    <source>
        <strain evidence="9 10">E5571</strain>
    </source>
</reference>
<protein>
    <recommendedName>
        <fullName evidence="8">Protein nucleotidyltransferase YdiU</fullName>
        <ecNumber evidence="8">2.7.7.-</ecNumber>
    </recommendedName>
    <alternativeName>
        <fullName evidence="8">Protein adenylyltransferase YdiU</fullName>
        <ecNumber evidence="8">2.7.7.108</ecNumber>
    </alternativeName>
    <alternativeName>
        <fullName evidence="8">Protein uridylyltransferase YdiU</fullName>
        <ecNumber evidence="8">2.7.7.-</ecNumber>
    </alternativeName>
</protein>
<dbReference type="AlphaFoldDB" id="A0A0K1XF91"/>
<proteinExistence type="inferred from homology"/>
<feature type="active site" description="Proton acceptor" evidence="8">
    <location>
        <position position="256"/>
    </location>
</feature>
<dbReference type="InterPro" id="IPR003846">
    <property type="entry name" value="SelO"/>
</dbReference>
<dbReference type="STRING" id="1697053.AKN87_10215"/>
<evidence type="ECO:0000256" key="7">
    <source>
        <dbReference type="ARBA" id="ARBA00022842"/>
    </source>
</evidence>
<evidence type="ECO:0000256" key="8">
    <source>
        <dbReference type="HAMAP-Rule" id="MF_00692"/>
    </source>
</evidence>
<evidence type="ECO:0000256" key="1">
    <source>
        <dbReference type="ARBA" id="ARBA00009747"/>
    </source>
</evidence>
<dbReference type="EC" id="2.7.7.108" evidence="8"/>
<keyword evidence="2 8" id="KW-0808">Transferase</keyword>
<comment type="similarity">
    <text evidence="1 8">Belongs to the SELO family.</text>
</comment>
<comment type="catalytic activity">
    <reaction evidence="8">
        <text>L-tyrosyl-[protein] + UTP = O-(5'-uridylyl)-L-tyrosyl-[protein] + diphosphate</text>
        <dbReference type="Rhea" id="RHEA:83887"/>
        <dbReference type="Rhea" id="RHEA-COMP:10136"/>
        <dbReference type="Rhea" id="RHEA-COMP:20238"/>
        <dbReference type="ChEBI" id="CHEBI:33019"/>
        <dbReference type="ChEBI" id="CHEBI:46398"/>
        <dbReference type="ChEBI" id="CHEBI:46858"/>
        <dbReference type="ChEBI" id="CHEBI:90602"/>
    </reaction>
</comment>
<comment type="catalytic activity">
    <reaction evidence="8">
        <text>L-threonyl-[protein] + ATP = 3-O-(5'-adenylyl)-L-threonyl-[protein] + diphosphate</text>
        <dbReference type="Rhea" id="RHEA:54292"/>
        <dbReference type="Rhea" id="RHEA-COMP:11060"/>
        <dbReference type="Rhea" id="RHEA-COMP:13847"/>
        <dbReference type="ChEBI" id="CHEBI:30013"/>
        <dbReference type="ChEBI" id="CHEBI:30616"/>
        <dbReference type="ChEBI" id="CHEBI:33019"/>
        <dbReference type="ChEBI" id="CHEBI:138113"/>
        <dbReference type="EC" id="2.7.7.108"/>
    </reaction>
</comment>
<sequence length="493" mass="55346">MAMSDDPILNLNLTQRYAQLGSQFYAEQPPKPLAEPQQVVVSESALALLGLTVAEAQTPAFLALTAGQWLPSNARPLAMVYAGHQFGGYSPRLGDGRGLLLGEIEHPAGEVWELHLKGAGLTPFSRMGDGRAVLRSSIREFLASEYLFALGIPTSRAATVTASATPVWREQQETAATLLRLAPSHIRFGHFEYFYYTRQLDELQQLLDFTIQQHFAECLAVDNPVAAFFSEVVVSTARMIAEWQAYGFCHGVMNTDNMSILGLTFDYGPYAFLEQYRPEYICNASDHQGRYRFSQQPAIAEWNLTALAETLTGHIPLATLRQELARFMPLQQEFYLQRMRQRLGWQGEQAQDSARIEQLLGLLATTELDYSRFFRDLSERSAAAYLTDLQAQLEQELGVDLESFNQWCDYYVQRTATVDEQQRQAQMQAVNPLYVLRNYLAQLAIEAAEQGDYQPTQRLHQLLTQPFVQQANADAYAAPAPAWGRALSISCSS</sequence>
<evidence type="ECO:0000313" key="9">
    <source>
        <dbReference type="EMBL" id="AKX59843.1"/>
    </source>
</evidence>
<dbReference type="EMBL" id="CP012365">
    <property type="protein sequence ID" value="AKX59843.1"/>
    <property type="molecule type" value="Genomic_DNA"/>
</dbReference>
<feature type="binding site" evidence="8">
    <location>
        <position position="266"/>
    </location>
    <ligand>
        <name>Mg(2+)</name>
        <dbReference type="ChEBI" id="CHEBI:18420"/>
    </ligand>
</feature>
<feature type="binding site" evidence="8">
    <location>
        <position position="129"/>
    </location>
    <ligand>
        <name>ATP</name>
        <dbReference type="ChEBI" id="CHEBI:30616"/>
    </ligand>
</feature>
<dbReference type="PANTHER" id="PTHR12153">
    <property type="entry name" value="SELENOPROTEIN O"/>
    <property type="match status" value="1"/>
</dbReference>
<dbReference type="GO" id="GO:0000287">
    <property type="term" value="F:magnesium ion binding"/>
    <property type="evidence" value="ECO:0007669"/>
    <property type="project" value="UniProtKB-UniRule"/>
</dbReference>
<name>A0A0K1XF91_9GAMM</name>
<keyword evidence="7 8" id="KW-0460">Magnesium</keyword>
<evidence type="ECO:0000256" key="2">
    <source>
        <dbReference type="ARBA" id="ARBA00022679"/>
    </source>
</evidence>
<keyword evidence="10" id="KW-1185">Reference proteome</keyword>
<accession>A0A0K1XF91</accession>
<comment type="cofactor">
    <cofactor evidence="8">
        <name>Mg(2+)</name>
        <dbReference type="ChEBI" id="CHEBI:18420"/>
    </cofactor>
    <cofactor evidence="8">
        <name>Mn(2+)</name>
        <dbReference type="ChEBI" id="CHEBI:29035"/>
    </cofactor>
</comment>
<dbReference type="EC" id="2.7.7.-" evidence="8"/>
<keyword evidence="5 8" id="KW-0547">Nucleotide-binding</keyword>
<dbReference type="Pfam" id="PF02696">
    <property type="entry name" value="SelO"/>
    <property type="match status" value="1"/>
</dbReference>
<dbReference type="HAMAP" id="MF_00692">
    <property type="entry name" value="SelO"/>
    <property type="match status" value="1"/>
</dbReference>
<evidence type="ECO:0000256" key="5">
    <source>
        <dbReference type="ARBA" id="ARBA00022741"/>
    </source>
</evidence>
<keyword evidence="3 8" id="KW-0548">Nucleotidyltransferase</keyword>
<keyword evidence="6 8" id="KW-0067">ATP-binding</keyword>
<comment type="catalytic activity">
    <reaction evidence="8">
        <text>L-seryl-[protein] + UTP = O-(5'-uridylyl)-L-seryl-[protein] + diphosphate</text>
        <dbReference type="Rhea" id="RHEA:64604"/>
        <dbReference type="Rhea" id="RHEA-COMP:9863"/>
        <dbReference type="Rhea" id="RHEA-COMP:16635"/>
        <dbReference type="ChEBI" id="CHEBI:29999"/>
        <dbReference type="ChEBI" id="CHEBI:33019"/>
        <dbReference type="ChEBI" id="CHEBI:46398"/>
        <dbReference type="ChEBI" id="CHEBI:156051"/>
    </reaction>
</comment>
<keyword evidence="8" id="KW-0464">Manganese</keyword>